<keyword evidence="2" id="KW-0067">ATP-binding</keyword>
<dbReference type="Pfam" id="PF13245">
    <property type="entry name" value="AAA_19"/>
    <property type="match status" value="1"/>
</dbReference>
<dbReference type="HAMAP" id="MF_01488">
    <property type="entry name" value="RecD2"/>
    <property type="match status" value="1"/>
</dbReference>
<evidence type="ECO:0000256" key="2">
    <source>
        <dbReference type="ARBA" id="ARBA00022840"/>
    </source>
</evidence>
<dbReference type="Pfam" id="PF13538">
    <property type="entry name" value="UvrD_C_2"/>
    <property type="match status" value="1"/>
</dbReference>
<dbReference type="EMBL" id="JAENIL010000047">
    <property type="protein sequence ID" value="MBK1879402.1"/>
    <property type="molecule type" value="Genomic_DNA"/>
</dbReference>
<dbReference type="InterPro" id="IPR010994">
    <property type="entry name" value="RuvA_2-like"/>
</dbReference>
<accession>A0A934S428</accession>
<dbReference type="InterPro" id="IPR027417">
    <property type="entry name" value="P-loop_NTPase"/>
</dbReference>
<dbReference type="Gene3D" id="1.10.10.2220">
    <property type="match status" value="1"/>
</dbReference>
<dbReference type="GO" id="GO:0017116">
    <property type="term" value="F:single-stranded DNA helicase activity"/>
    <property type="evidence" value="ECO:0007669"/>
    <property type="project" value="TreeGrafter"/>
</dbReference>
<dbReference type="GO" id="GO:0043139">
    <property type="term" value="F:5'-3' DNA helicase activity"/>
    <property type="evidence" value="ECO:0007669"/>
    <property type="project" value="InterPro"/>
</dbReference>
<feature type="domain" description="Helix-hairpin-helix DNA-binding motif class 1" evidence="4">
    <location>
        <begin position="262"/>
        <end position="281"/>
    </location>
</feature>
<dbReference type="InterPro" id="IPR050534">
    <property type="entry name" value="Coronavir_polyprotein_1ab"/>
</dbReference>
<dbReference type="GO" id="GO:0005524">
    <property type="term" value="F:ATP binding"/>
    <property type="evidence" value="ECO:0007669"/>
    <property type="project" value="UniProtKB-KW"/>
</dbReference>
<protein>
    <submittedName>
        <fullName evidence="6">ATP-dependent RecD-like DNA helicase</fullName>
    </submittedName>
</protein>
<dbReference type="NCBIfam" id="TIGR01448">
    <property type="entry name" value="recD_rel"/>
    <property type="match status" value="1"/>
</dbReference>
<evidence type="ECO:0000313" key="6">
    <source>
        <dbReference type="EMBL" id="MBK1879402.1"/>
    </source>
</evidence>
<dbReference type="SUPFAM" id="SSF52540">
    <property type="entry name" value="P-loop containing nucleoside triphosphate hydrolases"/>
    <property type="match status" value="2"/>
</dbReference>
<dbReference type="GO" id="GO:0006281">
    <property type="term" value="P:DNA repair"/>
    <property type="evidence" value="ECO:0007669"/>
    <property type="project" value="InterPro"/>
</dbReference>
<feature type="domain" description="Helix-hairpin-helix DNA-binding motif class 1" evidence="4">
    <location>
        <begin position="198"/>
        <end position="217"/>
    </location>
</feature>
<dbReference type="AlphaFoldDB" id="A0A934S428"/>
<evidence type="ECO:0000256" key="1">
    <source>
        <dbReference type="ARBA" id="ARBA00022741"/>
    </source>
</evidence>
<keyword evidence="6" id="KW-0378">Hydrolase</keyword>
<feature type="compositionally biased region" description="Low complexity" evidence="3">
    <location>
        <begin position="24"/>
        <end position="38"/>
    </location>
</feature>
<evidence type="ECO:0000259" key="4">
    <source>
        <dbReference type="SMART" id="SM00278"/>
    </source>
</evidence>
<dbReference type="SUPFAM" id="SSF47781">
    <property type="entry name" value="RuvA domain 2-like"/>
    <property type="match status" value="1"/>
</dbReference>
<dbReference type="Gene3D" id="1.10.150.20">
    <property type="entry name" value="5' to 3' exonuclease, C-terminal subdomain"/>
    <property type="match status" value="1"/>
</dbReference>
<dbReference type="GO" id="GO:0003677">
    <property type="term" value="F:DNA binding"/>
    <property type="evidence" value="ECO:0007669"/>
    <property type="project" value="InterPro"/>
</dbReference>
<reference evidence="6" key="1">
    <citation type="submission" date="2021-01" db="EMBL/GenBank/DDBJ databases">
        <title>Modified the classification status of verrucomicrobia.</title>
        <authorList>
            <person name="Feng X."/>
        </authorList>
    </citation>
    <scope>NUCLEOTIDE SEQUENCE</scope>
    <source>
        <strain evidence="6">KCTC 13126</strain>
    </source>
</reference>
<name>A0A934S428_9BACT</name>
<sequence length="801" mass="87494">MPHAPEACSQFALPPARTPEKNSSPKAPTSSSTPSPKSQIGSDGRYRATRHLRRSAAKHVLARDPRFATLGPTLPAKSHNQEILSGVLERIIFFNEENNYTIAELRPGDGREKTVITGQLGGVQCGETLRIQGTWTKHPTHGPQFKIASFKSELPASIYGIRKYLGSGLVKGVSKGLAERIVQRFGDDTLRIISEDSAKLQEVSGIGKQRARSIKEAWDEQVVQRELFIFGQTYGLSPALCLRMYKQFGPEATNILRNEPYRAAREVQGIGFKTADKIAINTGIPNDSPQRIDAGVEFVLQDLQDEGHTAFPLEELNTLASETLQADIEIIRAGVDRLLESKALRATEAINGHTYLQLPYNFFAEEKIALSVKRLQETPSGLPPIKRDIAADWAEEKAGFEFGDSQKDAIKGALANKVFILTGGPGTGKTTILRAVVSILKAKKAKILLAAPTGRAAQRLAESTGAYAQTIHRLLKFDPSEGGFVMNENKPLSADVVIVDEASMLDARLAAALLQAIPSQAHLVLVGDVDQLPSVGAGNILKDLIASRKIRYVTLDVVFRQKKFSSIVHYAHAINKGQVSLPAALEDVRQLDPKKDFQFLSATDQTDAANKVAQVFQTFIRGELRLDPVSDAQTLAPMHRGLAGVGNLNQTLQASLNKNTEAMPFGTLKFKVGDKVIQTRNNYDKNIFNGDIGIVTGIDGSNGLIDVDFDGIQATFDKSELIDLQLAYAVSIHKSQGSEYPVVVIPLLKAHFMMLQRNLIYTAVTRGKKKIIIVGEPAAYAMAVRNSDAKSRCTLLQELLR</sequence>
<dbReference type="InterPro" id="IPR006345">
    <property type="entry name" value="RecD2"/>
</dbReference>
<evidence type="ECO:0000256" key="3">
    <source>
        <dbReference type="SAM" id="MobiDB-lite"/>
    </source>
</evidence>
<dbReference type="Gene3D" id="2.30.30.940">
    <property type="match status" value="1"/>
</dbReference>
<dbReference type="PANTHER" id="PTHR43788">
    <property type="entry name" value="DNA2/NAM7 HELICASE FAMILY MEMBER"/>
    <property type="match status" value="1"/>
</dbReference>
<dbReference type="CDD" id="cd18809">
    <property type="entry name" value="SF1_C_RecD"/>
    <property type="match status" value="1"/>
</dbReference>
<dbReference type="GO" id="GO:0009338">
    <property type="term" value="C:exodeoxyribonuclease V complex"/>
    <property type="evidence" value="ECO:0007669"/>
    <property type="project" value="TreeGrafter"/>
</dbReference>
<dbReference type="InterPro" id="IPR027785">
    <property type="entry name" value="UvrD-like_helicase_C"/>
</dbReference>
<dbReference type="InterPro" id="IPR055446">
    <property type="entry name" value="RecD2_N_OB"/>
</dbReference>
<dbReference type="InterPro" id="IPR003583">
    <property type="entry name" value="Hlx-hairpin-Hlx_DNA-bd_motif"/>
</dbReference>
<proteinExistence type="inferred from homology"/>
<organism evidence="6 7">
    <name type="scientific">Pelagicoccus mobilis</name>
    <dbReference type="NCBI Taxonomy" id="415221"/>
    <lineage>
        <taxon>Bacteria</taxon>
        <taxon>Pseudomonadati</taxon>
        <taxon>Verrucomicrobiota</taxon>
        <taxon>Opitutia</taxon>
        <taxon>Puniceicoccales</taxon>
        <taxon>Pelagicoccaceae</taxon>
        <taxon>Pelagicoccus</taxon>
    </lineage>
</organism>
<dbReference type="InterPro" id="IPR041451">
    <property type="entry name" value="RecD2_SH13"/>
</dbReference>
<dbReference type="Pfam" id="PF14490">
    <property type="entry name" value="HHH_RecD2"/>
    <property type="match status" value="1"/>
</dbReference>
<dbReference type="InterPro" id="IPR029493">
    <property type="entry name" value="RecD2-like_HHH"/>
</dbReference>
<feature type="region of interest" description="Disordered" evidence="3">
    <location>
        <begin position="1"/>
        <end position="45"/>
    </location>
</feature>
<dbReference type="GO" id="GO:0006310">
    <property type="term" value="P:DNA recombination"/>
    <property type="evidence" value="ECO:0007669"/>
    <property type="project" value="InterPro"/>
</dbReference>
<keyword evidence="6" id="KW-0347">Helicase</keyword>
<feature type="domain" description="AAA+ ATPase" evidence="5">
    <location>
        <begin position="415"/>
        <end position="556"/>
    </location>
</feature>
<comment type="caution">
    <text evidence="6">The sequence shown here is derived from an EMBL/GenBank/DDBJ whole genome shotgun (WGS) entry which is preliminary data.</text>
</comment>
<dbReference type="SMART" id="SM00382">
    <property type="entry name" value="AAA"/>
    <property type="match status" value="1"/>
</dbReference>
<keyword evidence="7" id="KW-1185">Reference proteome</keyword>
<dbReference type="Proteomes" id="UP000617628">
    <property type="component" value="Unassembled WGS sequence"/>
</dbReference>
<dbReference type="CDD" id="cd17933">
    <property type="entry name" value="DEXSc_RecD-like"/>
    <property type="match status" value="1"/>
</dbReference>
<evidence type="ECO:0000313" key="7">
    <source>
        <dbReference type="Proteomes" id="UP000617628"/>
    </source>
</evidence>
<gene>
    <name evidence="6" type="ORF">JIN87_21120</name>
</gene>
<dbReference type="Gene3D" id="3.40.50.300">
    <property type="entry name" value="P-loop containing nucleotide triphosphate hydrolases"/>
    <property type="match status" value="2"/>
</dbReference>
<keyword evidence="1" id="KW-0547">Nucleotide-binding</keyword>
<evidence type="ECO:0000259" key="5">
    <source>
        <dbReference type="SMART" id="SM00382"/>
    </source>
</evidence>
<dbReference type="Pfam" id="PF23139">
    <property type="entry name" value="OB_YrrC"/>
    <property type="match status" value="1"/>
</dbReference>
<dbReference type="PANTHER" id="PTHR43788:SF6">
    <property type="entry name" value="DNA HELICASE B"/>
    <property type="match status" value="1"/>
</dbReference>
<dbReference type="Pfam" id="PF14520">
    <property type="entry name" value="HHH_5"/>
    <property type="match status" value="1"/>
</dbReference>
<dbReference type="InterPro" id="IPR003593">
    <property type="entry name" value="AAA+_ATPase"/>
</dbReference>
<dbReference type="SMART" id="SM00278">
    <property type="entry name" value="HhH1"/>
    <property type="match status" value="2"/>
</dbReference>
<dbReference type="Pfam" id="PF18335">
    <property type="entry name" value="SH3_13"/>
    <property type="match status" value="1"/>
</dbReference>